<accession>A0A4R3ZU60</accession>
<evidence type="ECO:0000313" key="4">
    <source>
        <dbReference type="EMBL" id="TCW23889.1"/>
    </source>
</evidence>
<reference evidence="4 5" key="1">
    <citation type="submission" date="2019-03" db="EMBL/GenBank/DDBJ databases">
        <title>Root nodule microbial communities of legume samples collected from USA, Mexico and Botswana.</title>
        <authorList>
            <person name="Hirsch A."/>
        </authorList>
    </citation>
    <scope>NUCLEOTIDE SEQUENCE [LARGE SCALE GENOMIC DNA]</scope>
    <source>
        <strain evidence="4 5">55</strain>
    </source>
</reference>
<protein>
    <recommendedName>
        <fullName evidence="6">Gram-positive cocci surface proteins LPxTG domain-containing protein</fullName>
    </recommendedName>
</protein>
<evidence type="ECO:0008006" key="6">
    <source>
        <dbReference type="Google" id="ProtNLM"/>
    </source>
</evidence>
<evidence type="ECO:0000313" key="5">
    <source>
        <dbReference type="Proteomes" id="UP000295805"/>
    </source>
</evidence>
<evidence type="ECO:0000256" key="1">
    <source>
        <dbReference type="SAM" id="MobiDB-lite"/>
    </source>
</evidence>
<keyword evidence="2" id="KW-0472">Membrane</keyword>
<keyword evidence="3" id="KW-0732">Signal</keyword>
<feature type="compositionally biased region" description="Low complexity" evidence="1">
    <location>
        <begin position="255"/>
        <end position="266"/>
    </location>
</feature>
<proteinExistence type="predicted"/>
<keyword evidence="2" id="KW-0812">Transmembrane</keyword>
<dbReference type="Proteomes" id="UP000295805">
    <property type="component" value="Unassembled WGS sequence"/>
</dbReference>
<gene>
    <name evidence="4" type="ORF">EDD19_10939</name>
</gene>
<dbReference type="GeneID" id="89529240"/>
<comment type="caution">
    <text evidence="4">The sequence shown here is derived from an EMBL/GenBank/DDBJ whole genome shotgun (WGS) entry which is preliminary data.</text>
</comment>
<evidence type="ECO:0000256" key="2">
    <source>
        <dbReference type="SAM" id="Phobius"/>
    </source>
</evidence>
<name>A0A4R3ZU60_9ACTN</name>
<feature type="chain" id="PRO_5020345088" description="Gram-positive cocci surface proteins LPxTG domain-containing protein" evidence="3">
    <location>
        <begin position="35"/>
        <end position="374"/>
    </location>
</feature>
<feature type="region of interest" description="Disordered" evidence="1">
    <location>
        <begin position="31"/>
        <end position="52"/>
    </location>
</feature>
<feature type="transmembrane region" description="Helical" evidence="2">
    <location>
        <begin position="350"/>
        <end position="369"/>
    </location>
</feature>
<evidence type="ECO:0000256" key="3">
    <source>
        <dbReference type="SAM" id="SignalP"/>
    </source>
</evidence>
<dbReference type="RefSeq" id="WP_165928476.1">
    <property type="nucleotide sequence ID" value="NZ_CP143053.1"/>
</dbReference>
<keyword evidence="2" id="KW-1133">Transmembrane helix</keyword>
<feature type="region of interest" description="Disordered" evidence="1">
    <location>
        <begin position="232"/>
        <end position="306"/>
    </location>
</feature>
<organism evidence="4 5">
    <name type="scientific">Dietzia cinnamea</name>
    <dbReference type="NCBI Taxonomy" id="321318"/>
    <lineage>
        <taxon>Bacteria</taxon>
        <taxon>Bacillati</taxon>
        <taxon>Actinomycetota</taxon>
        <taxon>Actinomycetes</taxon>
        <taxon>Mycobacteriales</taxon>
        <taxon>Dietziaceae</taxon>
        <taxon>Dietzia</taxon>
    </lineage>
</organism>
<feature type="compositionally biased region" description="Low complexity" evidence="1">
    <location>
        <begin position="290"/>
        <end position="306"/>
    </location>
</feature>
<sequence>MPQTSGPGARTRRLGAAVTATVLAAVAVPAVAQAQDEPSPGTGTGSTVPETGVSSVDQLIGQLPDEIVLGGGGLGSEALRDSGSAPVVEGVQSVGQVLGSVAPLEAMGVAGGSAAASVASSGSLPGSVYANPTGSLGSGTIGLGSVAVPEYVLPVLSLQFAGGYFAALEERQAAGELYPHELDFWHGLVEGSAEGGALLTDAAAAAGTELPGGLAGSIEAVQIAALQDPYEDNERRRAEAQAAAEAEAAGEDADATGNAEAATQDGEGAGGAAEGQPGATTEGDDDEVDATPAGARGPAGDARVATGDGARTLDAAAAPATDHAAAGNAVTGPAGQSAPAALAVTGVQTVTVAALSAGAVLLGTLLLVVSRRRA</sequence>
<dbReference type="AlphaFoldDB" id="A0A4R3ZU60"/>
<feature type="signal peptide" evidence="3">
    <location>
        <begin position="1"/>
        <end position="34"/>
    </location>
</feature>
<dbReference type="EMBL" id="SMCX01000009">
    <property type="protein sequence ID" value="TCW23889.1"/>
    <property type="molecule type" value="Genomic_DNA"/>
</dbReference>